<evidence type="ECO:0000313" key="12">
    <source>
        <dbReference type="Proteomes" id="UP000694429"/>
    </source>
</evidence>
<protein>
    <recommendedName>
        <fullName evidence="8">Glycolipid transfer protein</fullName>
    </recommendedName>
</protein>
<reference evidence="11" key="2">
    <citation type="submission" date="2025-08" db="UniProtKB">
        <authorList>
            <consortium name="Ensembl"/>
        </authorList>
    </citation>
    <scope>IDENTIFICATION</scope>
</reference>
<dbReference type="Gene3D" id="1.10.3520.10">
    <property type="entry name" value="Glycolipid transfer protein"/>
    <property type="match status" value="1"/>
</dbReference>
<keyword evidence="3" id="KW-0813">Transport</keyword>
<feature type="compositionally biased region" description="Gly residues" evidence="9">
    <location>
        <begin position="231"/>
        <end position="249"/>
    </location>
</feature>
<feature type="compositionally biased region" description="Gly residues" evidence="9">
    <location>
        <begin position="165"/>
        <end position="176"/>
    </location>
</feature>
<organism evidence="11 12">
    <name type="scientific">Canis lupus familiaris</name>
    <name type="common">Dog</name>
    <name type="synonym">Canis familiaris</name>
    <dbReference type="NCBI Taxonomy" id="9615"/>
    <lineage>
        <taxon>Eukaryota</taxon>
        <taxon>Metazoa</taxon>
        <taxon>Chordata</taxon>
        <taxon>Craniata</taxon>
        <taxon>Vertebrata</taxon>
        <taxon>Euteleostomi</taxon>
        <taxon>Mammalia</taxon>
        <taxon>Eutheria</taxon>
        <taxon>Laurasiatheria</taxon>
        <taxon>Carnivora</taxon>
        <taxon>Caniformia</taxon>
        <taxon>Canidae</taxon>
        <taxon>Canis</taxon>
    </lineage>
</organism>
<evidence type="ECO:0000256" key="6">
    <source>
        <dbReference type="ARBA" id="ARBA00023055"/>
    </source>
</evidence>
<evidence type="ECO:0000256" key="3">
    <source>
        <dbReference type="ARBA" id="ARBA00022448"/>
    </source>
</evidence>
<dbReference type="GO" id="GO:0120013">
    <property type="term" value="F:lipid transfer activity"/>
    <property type="evidence" value="ECO:0007669"/>
    <property type="project" value="InterPro"/>
</dbReference>
<dbReference type="InterPro" id="IPR036497">
    <property type="entry name" value="GLTP_sf"/>
</dbReference>
<dbReference type="PANTHER" id="PTHR10219:SF97">
    <property type="entry name" value="GLYCOLIPID TRANSFER PROTEIN"/>
    <property type="match status" value="1"/>
</dbReference>
<comment type="subcellular location">
    <subcellularLocation>
        <location evidence="1">Cytoplasm</location>
    </subcellularLocation>
</comment>
<evidence type="ECO:0000256" key="2">
    <source>
        <dbReference type="ARBA" id="ARBA00007148"/>
    </source>
</evidence>
<dbReference type="SUPFAM" id="SSF110004">
    <property type="entry name" value="Glycolipid transfer protein, GLTP"/>
    <property type="match status" value="1"/>
</dbReference>
<keyword evidence="5" id="KW-0677">Repeat</keyword>
<name>A0A8C0P6E1_CANLF</name>
<dbReference type="InterPro" id="IPR014830">
    <property type="entry name" value="Glycolipid_transfer_prot_dom"/>
</dbReference>
<dbReference type="OrthoDB" id="533508at2759"/>
<evidence type="ECO:0000256" key="5">
    <source>
        <dbReference type="ARBA" id="ARBA00022737"/>
    </source>
</evidence>
<comment type="function">
    <text evidence="7">Accelerates the intermembrane transfer of various glycolipids. Catalyzes the transfer of various glycosphingolipids between membranes but does not catalyze the transfer of phospholipids. May be involved in the intracellular translocation of glucosylceramides.</text>
</comment>
<feature type="domain" description="Glycolipid transfer protein" evidence="10">
    <location>
        <begin position="280"/>
        <end position="428"/>
    </location>
</feature>
<feature type="compositionally biased region" description="Low complexity" evidence="9">
    <location>
        <begin position="197"/>
        <end position="206"/>
    </location>
</feature>
<dbReference type="Ensembl" id="ENSCAFT00030039602.1">
    <property type="protein sequence ID" value="ENSCAFP00030034559.1"/>
    <property type="gene ID" value="ENSCAFG00030021235.1"/>
</dbReference>
<evidence type="ECO:0000313" key="11">
    <source>
        <dbReference type="Ensembl" id="ENSCAFP00030034559.1"/>
    </source>
</evidence>
<dbReference type="Proteomes" id="UP000694429">
    <property type="component" value="Chromosome 26"/>
</dbReference>
<gene>
    <name evidence="11" type="primary">TRPV4</name>
</gene>
<proteinExistence type="inferred from homology"/>
<feature type="region of interest" description="Disordered" evidence="9">
    <location>
        <begin position="74"/>
        <end position="249"/>
    </location>
</feature>
<feature type="compositionally biased region" description="Gly residues" evidence="9">
    <location>
        <begin position="185"/>
        <end position="196"/>
    </location>
</feature>
<evidence type="ECO:0000256" key="4">
    <source>
        <dbReference type="ARBA" id="ARBA00022490"/>
    </source>
</evidence>
<dbReference type="Pfam" id="PF08718">
    <property type="entry name" value="GLTP"/>
    <property type="match status" value="1"/>
</dbReference>
<dbReference type="PANTHER" id="PTHR10219">
    <property type="entry name" value="GLYCOLIPID TRANSFER PROTEIN-RELATED"/>
    <property type="match status" value="1"/>
</dbReference>
<keyword evidence="4" id="KW-0963">Cytoplasm</keyword>
<sequence>LEQCPIGLTSLKKNQTPPLAAAKENCDPSSAQRVIWGCWRPGSVSGETGVLGGAGCVGLKPGLAGGLGCNLSGFTPPGGEDRTRAGPPRLGAEGEYAGRQQETPAAGSPGSGRPTWERQAHPGAAGPPGSCRLTRERLARADLAPRGRALPRRTGRPRPLTNGGAAAGGGGRGLGGRARRRARIGAGGRGRGGAAGRLGSRPAGGAERSATRGAARAEVATLASPEPAAGGSDGPGADGGGPGGGVDARGAGWGITAGLDPEMALLAEHLLKPLPADKQIETGPFLEAVSHLPPFFDCLGSPVFTPIKADISGNITKIKAVYDTNPAKFRTLQNILEVEKEMYGAEWPKVGATLALMWLKRGLRFIQVFLQSICDGERDENHPNLIRVNATKAYEMALKKYHGWIVQKIFQAALYAAPYKSDFLKALSKGQNVTEEECLEKVRLFLVNYTATIDVIYEMYTKMNAELNYKV</sequence>
<evidence type="ECO:0000259" key="10">
    <source>
        <dbReference type="Pfam" id="PF08718"/>
    </source>
</evidence>
<accession>A0A8C0P6E1</accession>
<evidence type="ECO:0000256" key="9">
    <source>
        <dbReference type="SAM" id="MobiDB-lite"/>
    </source>
</evidence>
<evidence type="ECO:0000256" key="1">
    <source>
        <dbReference type="ARBA" id="ARBA00004496"/>
    </source>
</evidence>
<dbReference type="FunFam" id="1.10.3520.10:FF:000003">
    <property type="entry name" value="glycolipid transfer protein"/>
    <property type="match status" value="1"/>
</dbReference>
<evidence type="ECO:0000256" key="7">
    <source>
        <dbReference type="ARBA" id="ARBA00037246"/>
    </source>
</evidence>
<keyword evidence="6" id="KW-0445">Lipid transport</keyword>
<reference evidence="11" key="1">
    <citation type="submission" date="2019-03" db="EMBL/GenBank/DDBJ databases">
        <authorList>
            <person name="Warren W.C."/>
            <person name="Johnson G.S."/>
        </authorList>
    </citation>
    <scope>NUCLEOTIDE SEQUENCE [LARGE SCALE GENOMIC DNA]</scope>
    <source>
        <strain evidence="11">Basenji</strain>
    </source>
</reference>
<dbReference type="AlphaFoldDB" id="A0A8C0P6E1"/>
<dbReference type="GO" id="GO:0005737">
    <property type="term" value="C:cytoplasm"/>
    <property type="evidence" value="ECO:0007669"/>
    <property type="project" value="UniProtKB-SubCell"/>
</dbReference>
<feature type="compositionally biased region" description="Basic and acidic residues" evidence="9">
    <location>
        <begin position="133"/>
        <end position="145"/>
    </location>
</feature>
<evidence type="ECO:0000256" key="8">
    <source>
        <dbReference type="ARBA" id="ARBA00039340"/>
    </source>
</evidence>
<comment type="similarity">
    <text evidence="2">Belongs to the GLTP family.</text>
</comment>